<evidence type="ECO:0000256" key="10">
    <source>
        <dbReference type="ARBA" id="ARBA00023204"/>
    </source>
</evidence>
<dbReference type="GO" id="GO:0005737">
    <property type="term" value="C:cytoplasm"/>
    <property type="evidence" value="ECO:0007669"/>
    <property type="project" value="TreeGrafter"/>
</dbReference>
<dbReference type="GO" id="GO:0046872">
    <property type="term" value="F:metal ion binding"/>
    <property type="evidence" value="ECO:0007669"/>
    <property type="project" value="UniProtKB-KW"/>
</dbReference>
<feature type="region of interest" description="Disordered" evidence="13">
    <location>
        <begin position="67"/>
        <end position="109"/>
    </location>
</feature>
<dbReference type="GO" id="GO:0003697">
    <property type="term" value="F:single-stranded DNA binding"/>
    <property type="evidence" value="ECO:0007669"/>
    <property type="project" value="TreeGrafter"/>
</dbReference>
<dbReference type="AlphaFoldDB" id="A0AAD3REY9"/>
<gene>
    <name evidence="15" type="ORF">AKAME5_001734600</name>
</gene>
<dbReference type="SUPFAM" id="SSF56219">
    <property type="entry name" value="DNase I-like"/>
    <property type="match status" value="1"/>
</dbReference>
<dbReference type="InterPro" id="IPR005135">
    <property type="entry name" value="Endo/exonuclease/phosphatase"/>
</dbReference>
<dbReference type="CDD" id="cd09080">
    <property type="entry name" value="TDP2"/>
    <property type="match status" value="1"/>
</dbReference>
<keyword evidence="7" id="KW-0227">DNA damage</keyword>
<dbReference type="EMBL" id="BRZM01000084">
    <property type="protein sequence ID" value="GLD65911.1"/>
    <property type="molecule type" value="Genomic_DNA"/>
</dbReference>
<dbReference type="FunFam" id="3.60.10.10:FF:000024">
    <property type="entry name" value="Tyrosyl-DNA phosphodiesterase 2"/>
    <property type="match status" value="1"/>
</dbReference>
<evidence type="ECO:0000256" key="1">
    <source>
        <dbReference type="ARBA" id="ARBA00001936"/>
    </source>
</evidence>
<dbReference type="Gene3D" id="1.10.8.10">
    <property type="entry name" value="DNA helicase RuvA subunit, C-terminal domain"/>
    <property type="match status" value="1"/>
</dbReference>
<accession>A0AAD3REY9</accession>
<dbReference type="SUPFAM" id="SSF46934">
    <property type="entry name" value="UBA-like"/>
    <property type="match status" value="1"/>
</dbReference>
<dbReference type="Pfam" id="PF14555">
    <property type="entry name" value="UBA_4"/>
    <property type="match status" value="1"/>
</dbReference>
<dbReference type="PANTHER" id="PTHR15822">
    <property type="entry name" value="TRAF AND TNF RECEPTOR-ASSOCIATED PROTEIN"/>
    <property type="match status" value="1"/>
</dbReference>
<dbReference type="GO" id="GO:0004518">
    <property type="term" value="F:nuclease activity"/>
    <property type="evidence" value="ECO:0007669"/>
    <property type="project" value="UniProtKB-KW"/>
</dbReference>
<sequence>MASTSESDKPSVSNVEENRTRLCDEFAAIAGTDSAVAQCYLAENEWEMERALNSFFEADLERVFEEEDFPERGTSPKTKRQKVDEKATGDCIDLTEESPVTSRKPSEEDDGKLSVISWNVDGLDTDNLAERARGLCSYLVLYTPDVVFLQELIPPYVQYLKKRAVSYLIIEGGEEGYFTGMMLKRSRVKLLESETVTYPTTQMMRNLLVAQVDFKGQKLCLMTSHLESCKGHAEERMKQLRVVMQRMGEAADDVTVLFGGDTNLRDHEVAKVGLPSSVCDVWERLGKQEHCRYTWDTKANNNKTVPYVSRCRFDRVYFRPATKDGVPRLAPDHMALVGLEKLDCGREQTAPFFNSTVTRSKEELTSGEDTDVTLPLEQASSEKASLSHSPPPCSLVPHQQGHMGRIR</sequence>
<evidence type="ECO:0000256" key="5">
    <source>
        <dbReference type="ARBA" id="ARBA00022722"/>
    </source>
</evidence>
<evidence type="ECO:0000313" key="16">
    <source>
        <dbReference type="Proteomes" id="UP001279410"/>
    </source>
</evidence>
<keyword evidence="11" id="KW-0539">Nucleus</keyword>
<name>A0AAD3REY9_LATJO</name>
<evidence type="ECO:0000256" key="9">
    <source>
        <dbReference type="ARBA" id="ARBA00022842"/>
    </source>
</evidence>
<dbReference type="InterPro" id="IPR036691">
    <property type="entry name" value="Endo/exonu/phosph_ase_sf"/>
</dbReference>
<keyword evidence="6" id="KW-0479">Metal-binding</keyword>
<dbReference type="GO" id="GO:0070260">
    <property type="term" value="F:5'-tyrosyl-DNA phosphodiesterase activity"/>
    <property type="evidence" value="ECO:0007669"/>
    <property type="project" value="TreeGrafter"/>
</dbReference>
<reference evidence="15" key="1">
    <citation type="submission" date="2022-08" db="EMBL/GenBank/DDBJ databases">
        <title>Genome sequencing of akame (Lates japonicus).</title>
        <authorList>
            <person name="Hashiguchi Y."/>
            <person name="Takahashi H."/>
        </authorList>
    </citation>
    <scope>NUCLEOTIDE SEQUENCE</scope>
    <source>
        <strain evidence="15">Kochi</strain>
    </source>
</reference>
<comment type="cofactor">
    <cofactor evidence="1">
        <name>Mn(2+)</name>
        <dbReference type="ChEBI" id="CHEBI:29035"/>
    </cofactor>
</comment>
<evidence type="ECO:0000256" key="7">
    <source>
        <dbReference type="ARBA" id="ARBA00022763"/>
    </source>
</evidence>
<organism evidence="15 16">
    <name type="scientific">Lates japonicus</name>
    <name type="common">Japanese lates</name>
    <dbReference type="NCBI Taxonomy" id="270547"/>
    <lineage>
        <taxon>Eukaryota</taxon>
        <taxon>Metazoa</taxon>
        <taxon>Chordata</taxon>
        <taxon>Craniata</taxon>
        <taxon>Vertebrata</taxon>
        <taxon>Euteleostomi</taxon>
        <taxon>Actinopterygii</taxon>
        <taxon>Neopterygii</taxon>
        <taxon>Teleostei</taxon>
        <taxon>Neoteleostei</taxon>
        <taxon>Acanthomorphata</taxon>
        <taxon>Carangaria</taxon>
        <taxon>Carangaria incertae sedis</taxon>
        <taxon>Centropomidae</taxon>
        <taxon>Lates</taxon>
    </lineage>
</organism>
<dbReference type="GO" id="GO:0006302">
    <property type="term" value="P:double-strand break repair"/>
    <property type="evidence" value="ECO:0007669"/>
    <property type="project" value="TreeGrafter"/>
</dbReference>
<comment type="caution">
    <text evidence="15">The sequence shown here is derived from an EMBL/GenBank/DDBJ whole genome shotgun (WGS) entry which is preliminary data.</text>
</comment>
<evidence type="ECO:0000256" key="3">
    <source>
        <dbReference type="ARBA" id="ARBA00004322"/>
    </source>
</evidence>
<comment type="cofactor">
    <cofactor evidence="2">
        <name>Mg(2+)</name>
        <dbReference type="ChEBI" id="CHEBI:18420"/>
    </cofactor>
</comment>
<keyword evidence="16" id="KW-1185">Reference proteome</keyword>
<feature type="domain" description="Endonuclease/exonuclease/phosphatase" evidence="14">
    <location>
        <begin position="116"/>
        <end position="322"/>
    </location>
</feature>
<feature type="compositionally biased region" description="Polar residues" evidence="13">
    <location>
        <begin position="379"/>
        <end position="388"/>
    </location>
</feature>
<dbReference type="CDD" id="cd14344">
    <property type="entry name" value="UBA_TYDP2"/>
    <property type="match status" value="1"/>
</dbReference>
<evidence type="ECO:0000256" key="6">
    <source>
        <dbReference type="ARBA" id="ARBA00022723"/>
    </source>
</evidence>
<dbReference type="Proteomes" id="UP001279410">
    <property type="component" value="Unassembled WGS sequence"/>
</dbReference>
<dbReference type="GO" id="GO:0016605">
    <property type="term" value="C:PML body"/>
    <property type="evidence" value="ECO:0007669"/>
    <property type="project" value="UniProtKB-SubCell"/>
</dbReference>
<evidence type="ECO:0000256" key="2">
    <source>
        <dbReference type="ARBA" id="ARBA00001946"/>
    </source>
</evidence>
<evidence type="ECO:0000256" key="4">
    <source>
        <dbReference type="ARBA" id="ARBA00017870"/>
    </source>
</evidence>
<keyword evidence="9" id="KW-0460">Magnesium</keyword>
<keyword evidence="10" id="KW-0234">DNA repair</keyword>
<keyword evidence="8" id="KW-0378">Hydrolase</keyword>
<protein>
    <recommendedName>
        <fullName evidence="4">Tyrosyl-DNA phosphodiesterase 2</fullName>
    </recommendedName>
    <alternativeName>
        <fullName evidence="12">5'-tyrosyl-DNA phosphodiesterase</fullName>
    </alternativeName>
</protein>
<comment type="subcellular location">
    <subcellularLocation>
        <location evidence="3">Nucleus</location>
        <location evidence="3">PML body</location>
    </subcellularLocation>
</comment>
<evidence type="ECO:0000256" key="12">
    <source>
        <dbReference type="ARBA" id="ARBA00031304"/>
    </source>
</evidence>
<evidence type="ECO:0000259" key="14">
    <source>
        <dbReference type="Pfam" id="PF03372"/>
    </source>
</evidence>
<dbReference type="InterPro" id="IPR009060">
    <property type="entry name" value="UBA-like_sf"/>
</dbReference>
<evidence type="ECO:0000256" key="8">
    <source>
        <dbReference type="ARBA" id="ARBA00022801"/>
    </source>
</evidence>
<evidence type="ECO:0000313" key="15">
    <source>
        <dbReference type="EMBL" id="GLD65911.1"/>
    </source>
</evidence>
<feature type="region of interest" description="Disordered" evidence="13">
    <location>
        <begin position="379"/>
        <end position="407"/>
    </location>
</feature>
<dbReference type="InterPro" id="IPR051547">
    <property type="entry name" value="TDP2-like"/>
</dbReference>
<dbReference type="Gene3D" id="3.60.10.10">
    <property type="entry name" value="Endonuclease/exonuclease/phosphatase"/>
    <property type="match status" value="1"/>
</dbReference>
<dbReference type="Pfam" id="PF03372">
    <property type="entry name" value="Exo_endo_phos"/>
    <property type="match status" value="1"/>
</dbReference>
<evidence type="ECO:0000256" key="11">
    <source>
        <dbReference type="ARBA" id="ARBA00023242"/>
    </source>
</evidence>
<keyword evidence="5" id="KW-0540">Nuclease</keyword>
<dbReference type="PANTHER" id="PTHR15822:SF4">
    <property type="entry name" value="TYROSYL-DNA PHOSPHODIESTERASE 2"/>
    <property type="match status" value="1"/>
</dbReference>
<proteinExistence type="predicted"/>
<evidence type="ECO:0000256" key="13">
    <source>
        <dbReference type="SAM" id="MobiDB-lite"/>
    </source>
</evidence>